<evidence type="ECO:0000313" key="8">
    <source>
        <dbReference type="EMBL" id="MCA2016667.1"/>
    </source>
</evidence>
<dbReference type="InterPro" id="IPR006620">
    <property type="entry name" value="Pro_4_hyd_alph"/>
</dbReference>
<evidence type="ECO:0000256" key="6">
    <source>
        <dbReference type="ARBA" id="ARBA00023004"/>
    </source>
</evidence>
<accession>A0ABS7YLW0</accession>
<dbReference type="RefSeq" id="WP_225250624.1">
    <property type="nucleotide sequence ID" value="NZ_JAIWIU010000067.1"/>
</dbReference>
<dbReference type="PROSITE" id="PS51471">
    <property type="entry name" value="FE2OG_OXY"/>
    <property type="match status" value="1"/>
</dbReference>
<name>A0ABS7YLW0_9VIBR</name>
<evidence type="ECO:0000256" key="3">
    <source>
        <dbReference type="ARBA" id="ARBA00022896"/>
    </source>
</evidence>
<dbReference type="EMBL" id="JAIWIU010000067">
    <property type="protein sequence ID" value="MCA2016667.1"/>
    <property type="molecule type" value="Genomic_DNA"/>
</dbReference>
<evidence type="ECO:0000256" key="2">
    <source>
        <dbReference type="ARBA" id="ARBA00022723"/>
    </source>
</evidence>
<dbReference type="Pfam" id="PF13640">
    <property type="entry name" value="2OG-FeII_Oxy_3"/>
    <property type="match status" value="1"/>
</dbReference>
<keyword evidence="9" id="KW-1185">Reference proteome</keyword>
<keyword evidence="3" id="KW-0847">Vitamin C</keyword>
<dbReference type="Proteomes" id="UP001199044">
    <property type="component" value="Unassembled WGS sequence"/>
</dbReference>
<protein>
    <submittedName>
        <fullName evidence="8">2OG-Fe(II) oxygenase</fullName>
    </submittedName>
</protein>
<comment type="caution">
    <text evidence="8">The sequence shown here is derived from an EMBL/GenBank/DDBJ whole genome shotgun (WGS) entry which is preliminary data.</text>
</comment>
<evidence type="ECO:0000256" key="1">
    <source>
        <dbReference type="ARBA" id="ARBA00001961"/>
    </source>
</evidence>
<evidence type="ECO:0000256" key="5">
    <source>
        <dbReference type="ARBA" id="ARBA00023002"/>
    </source>
</evidence>
<evidence type="ECO:0000259" key="7">
    <source>
        <dbReference type="PROSITE" id="PS51471"/>
    </source>
</evidence>
<evidence type="ECO:0000313" key="9">
    <source>
        <dbReference type="Proteomes" id="UP001199044"/>
    </source>
</evidence>
<evidence type="ECO:0000256" key="4">
    <source>
        <dbReference type="ARBA" id="ARBA00022964"/>
    </source>
</evidence>
<dbReference type="InterPro" id="IPR044862">
    <property type="entry name" value="Pro_4_hyd_alph_FE2OG_OXY"/>
</dbReference>
<feature type="domain" description="Fe2OG dioxygenase" evidence="7">
    <location>
        <begin position="89"/>
        <end position="190"/>
    </location>
</feature>
<dbReference type="Gene3D" id="2.60.120.620">
    <property type="entry name" value="q2cbj1_9rhob like domain"/>
    <property type="match status" value="1"/>
</dbReference>
<dbReference type="PANTHER" id="PTHR12907:SF26">
    <property type="entry name" value="HIF PROLYL HYDROXYLASE, ISOFORM C"/>
    <property type="match status" value="1"/>
</dbReference>
<keyword evidence="5" id="KW-0560">Oxidoreductase</keyword>
<gene>
    <name evidence="8" type="ORF">LDJ79_11140</name>
</gene>
<organism evidence="8 9">
    <name type="scientific">Vibrio tritonius</name>
    <dbReference type="NCBI Taxonomy" id="1435069"/>
    <lineage>
        <taxon>Bacteria</taxon>
        <taxon>Pseudomonadati</taxon>
        <taxon>Pseudomonadota</taxon>
        <taxon>Gammaproteobacteria</taxon>
        <taxon>Vibrionales</taxon>
        <taxon>Vibrionaceae</taxon>
        <taxon>Vibrio</taxon>
    </lineage>
</organism>
<dbReference type="InterPro" id="IPR051559">
    <property type="entry name" value="HIF_prolyl_hydroxylases"/>
</dbReference>
<reference evidence="9" key="1">
    <citation type="submission" date="2023-07" db="EMBL/GenBank/DDBJ databases">
        <title>Molecular identification of indigenous halophilic bacteria isolated from red sea cost, biodegradation of synthetic dyes and assessment of degraded metabolite toxicity.</title>
        <authorList>
            <person name="Chaieb K."/>
            <person name="Altayb H.N."/>
        </authorList>
    </citation>
    <scope>NUCLEOTIDE SEQUENCE [LARGE SCALE GENOMIC DNA]</scope>
    <source>
        <strain evidence="9">K20</strain>
    </source>
</reference>
<dbReference type="PANTHER" id="PTHR12907">
    <property type="entry name" value="EGL NINE HOMOLOG-RELATED"/>
    <property type="match status" value="1"/>
</dbReference>
<keyword evidence="6" id="KW-0408">Iron</keyword>
<proteinExistence type="predicted"/>
<comment type="cofactor">
    <cofactor evidence="1">
        <name>L-ascorbate</name>
        <dbReference type="ChEBI" id="CHEBI:38290"/>
    </cofactor>
</comment>
<dbReference type="SMART" id="SM00702">
    <property type="entry name" value="P4Hc"/>
    <property type="match status" value="1"/>
</dbReference>
<dbReference type="InterPro" id="IPR005123">
    <property type="entry name" value="Oxoglu/Fe-dep_dioxygenase_dom"/>
</dbReference>
<sequence length="202" mass="23910">MSLDKLMTAIAEQGWYVWDDFLTAQQVHELRETIPADWHKAKIGRSDDAHRDVERRSDKIQWLKADMGLPVMDYLERMEQIRLHVNREFFLGLFEYEAHFAKYEAGDFYEKHYDSFQGNTNRRLTTVFYLNENWTAENGGELKLYDNKDRLIDTLAPRAGRLIVFLSEDFPHEVCVSHAQRYSIAGWFRINGVTEDRLDIAR</sequence>
<keyword evidence="2" id="KW-0479">Metal-binding</keyword>
<keyword evidence="4" id="KW-0223">Dioxygenase</keyword>